<name>A0ABX0SNE3_9ACTN</name>
<dbReference type="Proteomes" id="UP000749311">
    <property type="component" value="Unassembled WGS sequence"/>
</dbReference>
<dbReference type="EMBL" id="JAAMOZ010000002">
    <property type="protein sequence ID" value="NIH58281.1"/>
    <property type="molecule type" value="Genomic_DNA"/>
</dbReference>
<accession>A0ABX0SNE3</accession>
<organism evidence="1 2">
    <name type="scientific">Brooklawnia cerclae</name>
    <dbReference type="NCBI Taxonomy" id="349934"/>
    <lineage>
        <taxon>Bacteria</taxon>
        <taxon>Bacillati</taxon>
        <taxon>Actinomycetota</taxon>
        <taxon>Actinomycetes</taxon>
        <taxon>Propionibacteriales</taxon>
        <taxon>Propionibacteriaceae</taxon>
        <taxon>Brooklawnia</taxon>
    </lineage>
</organism>
<proteinExistence type="predicted"/>
<gene>
    <name evidence="1" type="ORF">FB473_002973</name>
</gene>
<evidence type="ECO:0000313" key="1">
    <source>
        <dbReference type="EMBL" id="NIH58281.1"/>
    </source>
</evidence>
<protein>
    <submittedName>
        <fullName evidence="1">Uncharacterized protein</fullName>
    </submittedName>
</protein>
<keyword evidence="2" id="KW-1185">Reference proteome</keyword>
<reference evidence="1 2" key="1">
    <citation type="submission" date="2020-02" db="EMBL/GenBank/DDBJ databases">
        <title>Sequencing the genomes of 1000 actinobacteria strains.</title>
        <authorList>
            <person name="Klenk H.-P."/>
        </authorList>
    </citation>
    <scope>NUCLEOTIDE SEQUENCE [LARGE SCALE GENOMIC DNA]</scope>
    <source>
        <strain evidence="1 2">DSM 19609</strain>
    </source>
</reference>
<evidence type="ECO:0000313" key="2">
    <source>
        <dbReference type="Proteomes" id="UP000749311"/>
    </source>
</evidence>
<comment type="caution">
    <text evidence="1">The sequence shown here is derived from an EMBL/GenBank/DDBJ whole genome shotgun (WGS) entry which is preliminary data.</text>
</comment>
<sequence length="135" mass="14884">MAQIVSIHLDTEDPTTSPALEVDHVAARSWNGWAVPVTTAQALRDFIAAWAEMDPNGTWRPQGIREAWVNGHGDIVDTMPGDDDVAARPVLIYEDGESDPDVWEAARSRSGAVLADGEWSTLYVLDGWTWIEVVR</sequence>
<dbReference type="RefSeq" id="WP_167170308.1">
    <property type="nucleotide sequence ID" value="NZ_BAAAOO010000023.1"/>
</dbReference>